<evidence type="ECO:0000313" key="6">
    <source>
        <dbReference type="Proteomes" id="UP000663882"/>
    </source>
</evidence>
<dbReference type="GO" id="GO:0016020">
    <property type="term" value="C:membrane"/>
    <property type="evidence" value="ECO:0007669"/>
    <property type="project" value="TreeGrafter"/>
</dbReference>
<feature type="domain" description="C2" evidence="3">
    <location>
        <begin position="1"/>
        <end position="125"/>
    </location>
</feature>
<dbReference type="AlphaFoldDB" id="A0A814N909"/>
<evidence type="ECO:0000256" key="2">
    <source>
        <dbReference type="ARBA" id="ARBA00022837"/>
    </source>
</evidence>
<dbReference type="Pfam" id="PF00168">
    <property type="entry name" value="C2"/>
    <property type="match status" value="1"/>
</dbReference>
<dbReference type="Proteomes" id="UP000663823">
    <property type="component" value="Unassembled WGS sequence"/>
</dbReference>
<keyword evidence="1" id="KW-0479">Metal-binding</keyword>
<evidence type="ECO:0000259" key="3">
    <source>
        <dbReference type="PROSITE" id="PS50004"/>
    </source>
</evidence>
<dbReference type="SUPFAM" id="SSF49562">
    <property type="entry name" value="C2 domain (Calcium/lipid-binding domain, CaLB)"/>
    <property type="match status" value="1"/>
</dbReference>
<keyword evidence="2" id="KW-0106">Calcium</keyword>
<proteinExistence type="predicted"/>
<dbReference type="PANTHER" id="PTHR45911:SF4">
    <property type="entry name" value="MULTIPLE C2 AND TRANSMEMBRANE DOMAIN-CONTAINING PROTEIN"/>
    <property type="match status" value="1"/>
</dbReference>
<dbReference type="Proteomes" id="UP000663882">
    <property type="component" value="Unassembled WGS sequence"/>
</dbReference>
<dbReference type="EMBL" id="CAJNOO010001064">
    <property type="protein sequence ID" value="CAF1088970.1"/>
    <property type="molecule type" value="Genomic_DNA"/>
</dbReference>
<dbReference type="GO" id="GO:0005509">
    <property type="term" value="F:calcium ion binding"/>
    <property type="evidence" value="ECO:0007669"/>
    <property type="project" value="TreeGrafter"/>
</dbReference>
<reference evidence="4" key="1">
    <citation type="submission" date="2021-02" db="EMBL/GenBank/DDBJ databases">
        <authorList>
            <person name="Nowell W R."/>
        </authorList>
    </citation>
    <scope>NUCLEOTIDE SEQUENCE</scope>
</reference>
<organism evidence="4 6">
    <name type="scientific">Rotaria sordida</name>
    <dbReference type="NCBI Taxonomy" id="392033"/>
    <lineage>
        <taxon>Eukaryota</taxon>
        <taxon>Metazoa</taxon>
        <taxon>Spiralia</taxon>
        <taxon>Gnathifera</taxon>
        <taxon>Rotifera</taxon>
        <taxon>Eurotatoria</taxon>
        <taxon>Bdelloidea</taxon>
        <taxon>Philodinida</taxon>
        <taxon>Philodinidae</taxon>
        <taxon>Rotaria</taxon>
    </lineage>
</organism>
<dbReference type="InterPro" id="IPR035892">
    <property type="entry name" value="C2_domain_sf"/>
</dbReference>
<comment type="caution">
    <text evidence="4">The sequence shown here is derived from an EMBL/GenBank/DDBJ whole genome shotgun (WGS) entry which is preliminary data.</text>
</comment>
<gene>
    <name evidence="5" type="ORF">OTI717_LOCUS4718</name>
    <name evidence="4" type="ORF">RFH988_LOCUS18699</name>
</gene>
<dbReference type="OrthoDB" id="270970at2759"/>
<protein>
    <recommendedName>
        <fullName evidence="3">C2 domain-containing protein</fullName>
    </recommendedName>
</protein>
<dbReference type="Gene3D" id="2.60.40.150">
    <property type="entry name" value="C2 domain"/>
    <property type="match status" value="1"/>
</dbReference>
<dbReference type="EMBL" id="CAJOAX010000291">
    <property type="protein sequence ID" value="CAF3559337.1"/>
    <property type="molecule type" value="Genomic_DNA"/>
</dbReference>
<dbReference type="CDD" id="cd00030">
    <property type="entry name" value="C2"/>
    <property type="match status" value="1"/>
</dbReference>
<evidence type="ECO:0000313" key="4">
    <source>
        <dbReference type="EMBL" id="CAF1088970.1"/>
    </source>
</evidence>
<accession>A0A814N909</accession>
<dbReference type="PROSITE" id="PS50004">
    <property type="entry name" value="C2"/>
    <property type="match status" value="1"/>
</dbReference>
<dbReference type="SMART" id="SM00239">
    <property type="entry name" value="C2"/>
    <property type="match status" value="1"/>
</dbReference>
<dbReference type="PANTHER" id="PTHR45911">
    <property type="entry name" value="C2 DOMAIN-CONTAINING PROTEIN"/>
    <property type="match status" value="1"/>
</dbReference>
<evidence type="ECO:0000256" key="1">
    <source>
        <dbReference type="ARBA" id="ARBA00022723"/>
    </source>
</evidence>
<sequence length="202" mass="22593">MASSSSSPQRLKGILAVTVLKANNLIKSDWFGENDCYAVISTEPLSMQKMKGENKKEQTETYQKTQIHNGCNPIFNEKLLFPIPEKLETLHVQVWDADYDKDDILGHGTLNLLDDQYSGQYDTSLNKEWLHIATISMVNEKGQDGGTLALVLHFIPETAAEYMCKKFNTAQADVKKKITQHVVAKATDLATEKIRGYVGISV</sequence>
<dbReference type="InterPro" id="IPR000008">
    <property type="entry name" value="C2_dom"/>
</dbReference>
<evidence type="ECO:0000313" key="5">
    <source>
        <dbReference type="EMBL" id="CAF3559337.1"/>
    </source>
</evidence>
<name>A0A814N909_9BILA</name>